<organism evidence="1 2">
    <name type="scientific">Vibrio vulnificus (strain YJ016)</name>
    <dbReference type="NCBI Taxonomy" id="196600"/>
    <lineage>
        <taxon>Bacteria</taxon>
        <taxon>Pseudomonadati</taxon>
        <taxon>Pseudomonadota</taxon>
        <taxon>Gammaproteobacteria</taxon>
        <taxon>Vibrionales</taxon>
        <taxon>Vibrionaceae</taxon>
        <taxon>Vibrio</taxon>
    </lineage>
</organism>
<sequence>MSLVQSRFGGSAFALILPKIIYRNFRVFKTYEMPQSLSHFGF</sequence>
<dbReference type="KEGG" id="vvy:VV1914"/>
<evidence type="ECO:0000313" key="1">
    <source>
        <dbReference type="EMBL" id="BAC94678.1"/>
    </source>
</evidence>
<dbReference type="AlphaFoldDB" id="Q7MK93"/>
<dbReference type="Proteomes" id="UP000002675">
    <property type="component" value="Chromosome I"/>
</dbReference>
<evidence type="ECO:0000313" key="2">
    <source>
        <dbReference type="Proteomes" id="UP000002675"/>
    </source>
</evidence>
<accession>Q7MK93</accession>
<protein>
    <submittedName>
        <fullName evidence="1">Uncharacterized protein</fullName>
    </submittedName>
</protein>
<gene>
    <name evidence="1" type="ordered locus">VV1914</name>
</gene>
<dbReference type="HOGENOM" id="CLU_218852_0_0_6"/>
<reference evidence="1 2" key="1">
    <citation type="journal article" date="2003" name="Genome Res.">
        <title>Comparative genome analysis of Vibrio vulnificus, a marine pathogen.</title>
        <authorList>
            <person name="Chen C.Y."/>
            <person name="Wu K.M."/>
            <person name="Chang Y.C."/>
            <person name="Chang C.H."/>
            <person name="Tsai H.C."/>
            <person name="Liao T.L."/>
            <person name="Liu Y.M."/>
            <person name="Chen H.J."/>
            <person name="Shen A.B."/>
            <person name="Li J.C."/>
            <person name="Su T.L."/>
            <person name="Shao C.P."/>
            <person name="Lee C.T."/>
            <person name="Hor L.I."/>
            <person name="Tsai S.F."/>
        </authorList>
    </citation>
    <scope>NUCLEOTIDE SEQUENCE [LARGE SCALE GENOMIC DNA]</scope>
    <source>
        <strain evidence="1 2">YJ016</strain>
    </source>
</reference>
<proteinExistence type="predicted"/>
<name>Q7MK93_VIBVY</name>
<dbReference type="EMBL" id="BA000037">
    <property type="protein sequence ID" value="BAC94678.1"/>
    <property type="molecule type" value="Genomic_DNA"/>
</dbReference>